<dbReference type="InterPro" id="IPR001841">
    <property type="entry name" value="Znf_RING"/>
</dbReference>
<dbReference type="SUPFAM" id="SSF57850">
    <property type="entry name" value="RING/U-box"/>
    <property type="match status" value="1"/>
</dbReference>
<keyword evidence="2 4" id="KW-0863">Zinc-finger</keyword>
<dbReference type="SMART" id="SM00184">
    <property type="entry name" value="RING"/>
    <property type="match status" value="1"/>
</dbReference>
<dbReference type="InterPro" id="IPR001293">
    <property type="entry name" value="Znf_TRAF"/>
</dbReference>
<sequence length="459" mass="51546">MDTPSQPDSLLSRGSHLSDPSQAYTFHTDLDNLSGGTTETALGASISSIHKISTLNLRHTVDLRAITYGGTVDENLVCPICRCPFVDPVLTDCDHVFCRACIDDALSHGELCPVDRLPLSQATIARAPKMVFNQLDALKAKCPCCGNIFARAILENHLEKYCLEAMVRCPGSLSEQGCTQVVKRRLSTQQCLHYPAQCPDCYETLEQIEMESHRQTLCRDRTKLCDYCEVEILRCEEIEHKAECPDVLQICKWAQYGCQHESKRRDLYLHADDCHFKSIGPMAEMLKVEISSLRDDVRNLTETNQLQERRIKFLESGQRASDRPMDLMDLSLASMPEAASTDSLDSGHDYLLSLLETQQSRLSHLSAELSDFQGKNTMMLFNETLPIKNELAELRSTQQVTCMHVRWLMRFRMQENQRRFGVSPGLASTGGPDGGNGFGSDITLSRRLSDSSRDVITKL</sequence>
<dbReference type="PANTHER" id="PTHR10131">
    <property type="entry name" value="TNF RECEPTOR ASSOCIATED FACTOR"/>
    <property type="match status" value="1"/>
</dbReference>
<evidence type="ECO:0000256" key="6">
    <source>
        <dbReference type="SAM" id="MobiDB-lite"/>
    </source>
</evidence>
<feature type="region of interest" description="Disordered" evidence="6">
    <location>
        <begin position="1"/>
        <end position="20"/>
    </location>
</feature>
<feature type="region of interest" description="Disordered" evidence="6">
    <location>
        <begin position="423"/>
        <end position="443"/>
    </location>
</feature>
<dbReference type="RefSeq" id="XP_008087087.1">
    <property type="nucleotide sequence ID" value="XM_008088896.1"/>
</dbReference>
<accession>S3DGQ0</accession>
<evidence type="ECO:0000256" key="4">
    <source>
        <dbReference type="PROSITE-ProRule" id="PRU00175"/>
    </source>
</evidence>
<dbReference type="OrthoDB" id="1630758at2759"/>
<dbReference type="PROSITE" id="PS50089">
    <property type="entry name" value="ZF_RING_2"/>
    <property type="match status" value="1"/>
</dbReference>
<keyword evidence="1" id="KW-0479">Metal-binding</keyword>
<dbReference type="STRING" id="1116229.S3DGQ0"/>
<dbReference type="Pfam" id="PF02176">
    <property type="entry name" value="zf-TRAF"/>
    <property type="match status" value="1"/>
</dbReference>
<evidence type="ECO:0000256" key="3">
    <source>
        <dbReference type="ARBA" id="ARBA00022833"/>
    </source>
</evidence>
<keyword evidence="9" id="KW-1185">Reference proteome</keyword>
<protein>
    <submittedName>
        <fullName evidence="8">RING/U-box</fullName>
    </submittedName>
</protein>
<dbReference type="HOGENOM" id="CLU_019709_1_0_1"/>
<dbReference type="GO" id="GO:0008270">
    <property type="term" value="F:zinc ion binding"/>
    <property type="evidence" value="ECO:0007669"/>
    <property type="project" value="UniProtKB-KW"/>
</dbReference>
<reference evidence="8 9" key="1">
    <citation type="journal article" date="2013" name="BMC Genomics">
        <title>Genomics-driven discovery of the pneumocandin biosynthetic gene cluster in the fungus Glarea lozoyensis.</title>
        <authorList>
            <person name="Chen L."/>
            <person name="Yue Q."/>
            <person name="Zhang X."/>
            <person name="Xiang M."/>
            <person name="Wang C."/>
            <person name="Li S."/>
            <person name="Che Y."/>
            <person name="Ortiz-Lopez F.J."/>
            <person name="Bills G.F."/>
            <person name="Liu X."/>
            <person name="An Z."/>
        </authorList>
    </citation>
    <scope>NUCLEOTIDE SEQUENCE [LARGE SCALE GENOMIC DNA]</scope>
    <source>
        <strain evidence="9">ATCC 20868 / MF5171</strain>
    </source>
</reference>
<keyword evidence="3" id="KW-0862">Zinc</keyword>
<gene>
    <name evidence="8" type="ORF">GLAREA_01680</name>
</gene>
<dbReference type="SUPFAM" id="SSF49599">
    <property type="entry name" value="TRAF domain-like"/>
    <property type="match status" value="1"/>
</dbReference>
<name>S3DGQ0_GLAL2</name>
<dbReference type="InterPro" id="IPR017907">
    <property type="entry name" value="Znf_RING_CS"/>
</dbReference>
<evidence type="ECO:0000313" key="9">
    <source>
        <dbReference type="Proteomes" id="UP000016922"/>
    </source>
</evidence>
<feature type="domain" description="RING-type" evidence="7">
    <location>
        <begin position="78"/>
        <end position="116"/>
    </location>
</feature>
<evidence type="ECO:0000259" key="7">
    <source>
        <dbReference type="PROSITE" id="PS50089"/>
    </source>
</evidence>
<proteinExistence type="predicted"/>
<dbReference type="PANTHER" id="PTHR10131:SF94">
    <property type="entry name" value="TNF RECEPTOR-ASSOCIATED FACTOR 4"/>
    <property type="match status" value="1"/>
</dbReference>
<evidence type="ECO:0000256" key="5">
    <source>
        <dbReference type="SAM" id="Coils"/>
    </source>
</evidence>
<dbReference type="PROSITE" id="PS00518">
    <property type="entry name" value="ZF_RING_1"/>
    <property type="match status" value="1"/>
</dbReference>
<dbReference type="Pfam" id="PF13923">
    <property type="entry name" value="zf-C3HC4_2"/>
    <property type="match status" value="1"/>
</dbReference>
<dbReference type="GeneID" id="19460738"/>
<dbReference type="InterPro" id="IPR013083">
    <property type="entry name" value="Znf_RING/FYVE/PHD"/>
</dbReference>
<dbReference type="OMA" id="PLTTICG"/>
<dbReference type="Gene3D" id="3.30.40.10">
    <property type="entry name" value="Zinc/RING finger domain, C3HC4 (zinc finger)"/>
    <property type="match status" value="2"/>
</dbReference>
<dbReference type="Proteomes" id="UP000016922">
    <property type="component" value="Unassembled WGS sequence"/>
</dbReference>
<evidence type="ECO:0000256" key="1">
    <source>
        <dbReference type="ARBA" id="ARBA00022723"/>
    </source>
</evidence>
<feature type="coiled-coil region" evidence="5">
    <location>
        <begin position="283"/>
        <end position="310"/>
    </location>
</feature>
<dbReference type="KEGG" id="glz:GLAREA_01680"/>
<keyword evidence="5" id="KW-0175">Coiled coil</keyword>
<dbReference type="eggNOG" id="KOG0297">
    <property type="taxonomic scope" value="Eukaryota"/>
</dbReference>
<organism evidence="8 9">
    <name type="scientific">Glarea lozoyensis (strain ATCC 20868 / MF5171)</name>
    <dbReference type="NCBI Taxonomy" id="1116229"/>
    <lineage>
        <taxon>Eukaryota</taxon>
        <taxon>Fungi</taxon>
        <taxon>Dikarya</taxon>
        <taxon>Ascomycota</taxon>
        <taxon>Pezizomycotina</taxon>
        <taxon>Leotiomycetes</taxon>
        <taxon>Helotiales</taxon>
        <taxon>Helotiaceae</taxon>
        <taxon>Glarea</taxon>
    </lineage>
</organism>
<dbReference type="EMBL" id="KE145371">
    <property type="protein sequence ID" value="EPE25768.1"/>
    <property type="molecule type" value="Genomic_DNA"/>
</dbReference>
<dbReference type="AlphaFoldDB" id="S3DGQ0"/>
<evidence type="ECO:0000313" key="8">
    <source>
        <dbReference type="EMBL" id="EPE25768.1"/>
    </source>
</evidence>
<evidence type="ECO:0000256" key="2">
    <source>
        <dbReference type="ARBA" id="ARBA00022771"/>
    </source>
</evidence>